<organism evidence="1 2">
    <name type="scientific">Sulfobacillus harzensis</name>
    <dbReference type="NCBI Taxonomy" id="2729629"/>
    <lineage>
        <taxon>Bacteria</taxon>
        <taxon>Bacillati</taxon>
        <taxon>Bacillota</taxon>
        <taxon>Clostridia</taxon>
        <taxon>Eubacteriales</taxon>
        <taxon>Clostridiales Family XVII. Incertae Sedis</taxon>
        <taxon>Sulfobacillus</taxon>
    </lineage>
</organism>
<dbReference type="AlphaFoldDB" id="A0A7Y0Q479"/>
<name>A0A7Y0Q479_9FIRM</name>
<evidence type="ECO:0000313" key="2">
    <source>
        <dbReference type="Proteomes" id="UP000533476"/>
    </source>
</evidence>
<sequence>MQSTAALKLPHEVEPVPIVHRCLRCGQAFVYRHDGHYHLDTLWPVDWICRSCFPRWVAEQEVH</sequence>
<dbReference type="Proteomes" id="UP000533476">
    <property type="component" value="Unassembled WGS sequence"/>
</dbReference>
<evidence type="ECO:0008006" key="3">
    <source>
        <dbReference type="Google" id="ProtNLM"/>
    </source>
</evidence>
<keyword evidence="2" id="KW-1185">Reference proteome</keyword>
<dbReference type="RefSeq" id="WP_169099767.1">
    <property type="nucleotide sequence ID" value="NZ_JABBVZ010000035.1"/>
</dbReference>
<dbReference type="EMBL" id="JABBVZ010000035">
    <property type="protein sequence ID" value="NMP22954.1"/>
    <property type="molecule type" value="Genomic_DNA"/>
</dbReference>
<proteinExistence type="predicted"/>
<protein>
    <recommendedName>
        <fullName evidence="3">C2H2-type domain-containing protein</fullName>
    </recommendedName>
</protein>
<evidence type="ECO:0000313" key="1">
    <source>
        <dbReference type="EMBL" id="NMP22954.1"/>
    </source>
</evidence>
<comment type="caution">
    <text evidence="1">The sequence shown here is derived from an EMBL/GenBank/DDBJ whole genome shotgun (WGS) entry which is preliminary data.</text>
</comment>
<accession>A0A7Y0Q479</accession>
<gene>
    <name evidence="1" type="ORF">HIJ39_11405</name>
</gene>
<reference evidence="1 2" key="1">
    <citation type="submission" date="2020-04" db="EMBL/GenBank/DDBJ databases">
        <authorList>
            <person name="Zhang R."/>
            <person name="Schippers A."/>
        </authorList>
    </citation>
    <scope>NUCLEOTIDE SEQUENCE [LARGE SCALE GENOMIC DNA]</scope>
    <source>
        <strain evidence="1 2">DSM 109850</strain>
    </source>
</reference>